<evidence type="ECO:0000313" key="1">
    <source>
        <dbReference type="EMBL" id="PKC64913.1"/>
    </source>
</evidence>
<comment type="caution">
    <text evidence="1">The sequence shown here is derived from an EMBL/GenBank/DDBJ whole genome shotgun (WGS) entry which is preliminary data.</text>
</comment>
<protein>
    <submittedName>
        <fullName evidence="1">Uncharacterized protein</fullName>
    </submittedName>
</protein>
<evidence type="ECO:0000313" key="2">
    <source>
        <dbReference type="Proteomes" id="UP000232688"/>
    </source>
</evidence>
<dbReference type="EMBL" id="LLXH01000590">
    <property type="protein sequence ID" value="PKC64913.1"/>
    <property type="molecule type" value="Genomic_DNA"/>
</dbReference>
<accession>A0A2I1FIQ6</accession>
<dbReference type="Proteomes" id="UP000232688">
    <property type="component" value="Unassembled WGS sequence"/>
</dbReference>
<dbReference type="AlphaFoldDB" id="A0A2I1FIQ6"/>
<reference evidence="1 2" key="2">
    <citation type="submission" date="2017-10" db="EMBL/GenBank/DDBJ databases">
        <title>Genome analyses suggest a sexual origin of heterokaryosis in a supposedly ancient asexual fungus.</title>
        <authorList>
            <person name="Corradi N."/>
            <person name="Sedzielewska K."/>
            <person name="Noel J."/>
            <person name="Charron P."/>
            <person name="Farinelli L."/>
            <person name="Marton T."/>
            <person name="Kruger M."/>
            <person name="Pelin A."/>
            <person name="Brachmann A."/>
            <person name="Corradi N."/>
        </authorList>
    </citation>
    <scope>NUCLEOTIDE SEQUENCE [LARGE SCALE GENOMIC DNA]</scope>
    <source>
        <strain evidence="1 2">A1</strain>
    </source>
</reference>
<reference evidence="1 2" key="1">
    <citation type="submission" date="2017-10" db="EMBL/GenBank/DDBJ databases">
        <title>Extensive intraspecific genome diversity in a model arbuscular mycorrhizal fungus.</title>
        <authorList>
            <person name="Chen E.C.H."/>
            <person name="Morin E."/>
            <person name="Baudet D."/>
            <person name="Noel J."/>
            <person name="Ndikumana S."/>
            <person name="Charron P."/>
            <person name="St-Onge C."/>
            <person name="Giorgi J."/>
            <person name="Grigoriev I.V."/>
            <person name="Roux C."/>
            <person name="Martin F.M."/>
            <person name="Corradi N."/>
        </authorList>
    </citation>
    <scope>NUCLEOTIDE SEQUENCE [LARGE SCALE GENOMIC DNA]</scope>
    <source>
        <strain evidence="1 2">A1</strain>
    </source>
</reference>
<dbReference type="VEuPathDB" id="FungiDB:RhiirA1_461758"/>
<gene>
    <name evidence="1" type="ORF">RhiirA1_461758</name>
</gene>
<name>A0A2I1FIQ6_9GLOM</name>
<proteinExistence type="predicted"/>
<sequence length="116" mass="13292">MSLLAWKSGKRFLRISLDMKIFVSFSNFSGHWNFAERTRGKLVGKRISSNKKFALSGRVGFKRLLHIKGDQNLGCIDSCKELNEIFKIEDSQVYHINYFTTGITEDLNAGVIKDMK</sequence>
<organism evidence="1 2">
    <name type="scientific">Rhizophagus irregularis</name>
    <dbReference type="NCBI Taxonomy" id="588596"/>
    <lineage>
        <taxon>Eukaryota</taxon>
        <taxon>Fungi</taxon>
        <taxon>Fungi incertae sedis</taxon>
        <taxon>Mucoromycota</taxon>
        <taxon>Glomeromycotina</taxon>
        <taxon>Glomeromycetes</taxon>
        <taxon>Glomerales</taxon>
        <taxon>Glomeraceae</taxon>
        <taxon>Rhizophagus</taxon>
    </lineage>
</organism>